<dbReference type="AlphaFoldDB" id="A0A7W5JWN1"/>
<keyword evidence="4" id="KW-0326">Glycosidase</keyword>
<dbReference type="Gene3D" id="2.115.10.20">
    <property type="entry name" value="Glycosyl hydrolase domain, family 43"/>
    <property type="match status" value="1"/>
</dbReference>
<comment type="pathway">
    <text evidence="1">Glycan metabolism; L-arabinan degradation.</text>
</comment>
<keyword evidence="3" id="KW-0378">Hydrolase</keyword>
<keyword evidence="10" id="KW-1185">Reference proteome</keyword>
<evidence type="ECO:0000313" key="10">
    <source>
        <dbReference type="Proteomes" id="UP000565572"/>
    </source>
</evidence>
<dbReference type="SUPFAM" id="SSF49899">
    <property type="entry name" value="Concanavalin A-like lectins/glucanases"/>
    <property type="match status" value="1"/>
</dbReference>
<dbReference type="Pfam" id="PF04616">
    <property type="entry name" value="Glyco_hydro_43"/>
    <property type="match status" value="1"/>
</dbReference>
<dbReference type="GO" id="GO:0005975">
    <property type="term" value="P:carbohydrate metabolic process"/>
    <property type="evidence" value="ECO:0007669"/>
    <property type="project" value="InterPro"/>
</dbReference>
<feature type="signal peptide" evidence="8">
    <location>
        <begin position="1"/>
        <end position="28"/>
    </location>
</feature>
<evidence type="ECO:0000256" key="4">
    <source>
        <dbReference type="ARBA" id="ARBA00023295"/>
    </source>
</evidence>
<evidence type="ECO:0000256" key="7">
    <source>
        <dbReference type="SAM" id="MobiDB-lite"/>
    </source>
</evidence>
<dbReference type="InterPro" id="IPR013320">
    <property type="entry name" value="ConA-like_dom_sf"/>
</dbReference>
<evidence type="ECO:0000256" key="1">
    <source>
        <dbReference type="ARBA" id="ARBA00004834"/>
    </source>
</evidence>
<dbReference type="Proteomes" id="UP000565572">
    <property type="component" value="Unassembled WGS sequence"/>
</dbReference>
<sequence length="763" mass="81206">MKRLTRATAVLAAAVVPLLAGAATPALAAPPLVDRATFTNPVSKSFADTFADPSLIRGLDGWWYAYGTSDPLREGDDPDEPAQIPIARSHDLATWTYVGEAFSSSNRPSWATADAGLWAPDIRYVDGQYRLYYVVTQTTLFAGENDNAIGMATAPTPAGPWTDSGAPIVEPRPGDNAAQDPNDFKWNFDPSTVTDGGKQYLFYGSYYGGVFVQQLGTNGRSRVGTPTQVGIDNKFEGAYAVHRDGYWYLFASTANCCAGPTTGYSVQVGRSKKITGPYVDAQGVSLTASRTGGTPVLNQNGNRWIGAGHNAVATDLAGRDWIVYHALDRADPYLNGTDGINQRPMLIDRLDWVKGWPVVRAGRGPSTGQQQGPATGGRWSTAFDSGVPARWQTTGTWSEETSTPTGGYVSADKAGSLLTAKVGGSARVEADLRSSGTAYGLSLRAGSSTVRVRVDPQAGTLRLQQQRPGQKTRTSTSDLPDSFSADAWHAVALEVRDGSATAEISNARLGDPISTADLDLRGSTKKVDRAGAVAEGAGVDVDNLSALPAAKPVTKLAATPVPDRLDRSASDTFSGSTLDPAWSWVRQDAKATLGGGRLTWPTEAGDLNGTGNDAGVLLRSPGEGPWTIETKLTIDLGTDDVRNYQQAGLVAYVDDDQFVRLDHVAIFNTRQTEFGHETPYAGRVVNGGTIVGPPARTTWLRITHRVDPANGEHELRGWTSRDGKTWVKGGVWTLPAGSDVKVGLVSQGGVGATAEFSYFRLYR</sequence>
<dbReference type="InterPro" id="IPR050727">
    <property type="entry name" value="GH43_arabinanases"/>
</dbReference>
<dbReference type="EMBL" id="JACHZG010000001">
    <property type="protein sequence ID" value="MBB3327167.1"/>
    <property type="molecule type" value="Genomic_DNA"/>
</dbReference>
<comment type="caution">
    <text evidence="9">The sequence shown here is derived from an EMBL/GenBank/DDBJ whole genome shotgun (WGS) entry which is preliminary data.</text>
</comment>
<dbReference type="Gene3D" id="2.60.120.200">
    <property type="match status" value="1"/>
</dbReference>
<dbReference type="RefSeq" id="WP_183338203.1">
    <property type="nucleotide sequence ID" value="NZ_JACHZG010000001.1"/>
</dbReference>
<evidence type="ECO:0000256" key="5">
    <source>
        <dbReference type="PIRSR" id="PIRSR606710-1"/>
    </source>
</evidence>
<gene>
    <name evidence="9" type="ORF">FHX39_002111</name>
</gene>
<comment type="similarity">
    <text evidence="2">Belongs to the glycosyl hydrolase 43 family.</text>
</comment>
<evidence type="ECO:0000256" key="6">
    <source>
        <dbReference type="PIRSR" id="PIRSR606710-2"/>
    </source>
</evidence>
<evidence type="ECO:0000256" key="3">
    <source>
        <dbReference type="ARBA" id="ARBA00022801"/>
    </source>
</evidence>
<feature type="region of interest" description="Disordered" evidence="7">
    <location>
        <begin position="362"/>
        <end position="385"/>
    </location>
</feature>
<feature type="region of interest" description="Disordered" evidence="7">
    <location>
        <begin position="458"/>
        <end position="481"/>
    </location>
</feature>
<dbReference type="SUPFAM" id="SSF75005">
    <property type="entry name" value="Arabinanase/levansucrase/invertase"/>
    <property type="match status" value="1"/>
</dbReference>
<feature type="compositionally biased region" description="Polar residues" evidence="7">
    <location>
        <begin position="462"/>
        <end position="479"/>
    </location>
</feature>
<dbReference type="InterPro" id="IPR006710">
    <property type="entry name" value="Glyco_hydro_43"/>
</dbReference>
<organism evidence="9 10">
    <name type="scientific">Microlunatus antarcticus</name>
    <dbReference type="NCBI Taxonomy" id="53388"/>
    <lineage>
        <taxon>Bacteria</taxon>
        <taxon>Bacillati</taxon>
        <taxon>Actinomycetota</taxon>
        <taxon>Actinomycetes</taxon>
        <taxon>Propionibacteriales</taxon>
        <taxon>Propionibacteriaceae</taxon>
        <taxon>Microlunatus</taxon>
    </lineage>
</organism>
<feature type="active site" description="Proton acceptor" evidence="5">
    <location>
        <position position="52"/>
    </location>
</feature>
<name>A0A7W5JWN1_9ACTN</name>
<evidence type="ECO:0000256" key="2">
    <source>
        <dbReference type="ARBA" id="ARBA00009865"/>
    </source>
</evidence>
<feature type="chain" id="PRO_5030908764" evidence="8">
    <location>
        <begin position="29"/>
        <end position="763"/>
    </location>
</feature>
<feature type="active site" description="Proton donor" evidence="5">
    <location>
        <position position="236"/>
    </location>
</feature>
<reference evidence="9 10" key="1">
    <citation type="submission" date="2020-08" db="EMBL/GenBank/DDBJ databases">
        <title>Sequencing the genomes of 1000 actinobacteria strains.</title>
        <authorList>
            <person name="Klenk H.-P."/>
        </authorList>
    </citation>
    <scope>NUCLEOTIDE SEQUENCE [LARGE SCALE GENOMIC DNA]</scope>
    <source>
        <strain evidence="9 10">DSM 11053</strain>
    </source>
</reference>
<feature type="site" description="Important for catalytic activity, responsible for pKa modulation of the active site Glu and correct orientation of both the proton donor and substrate" evidence="6">
    <location>
        <position position="189"/>
    </location>
</feature>
<accession>A0A7W5JWN1</accession>
<proteinExistence type="inferred from homology"/>
<dbReference type="PANTHER" id="PTHR43301:SF3">
    <property type="entry name" value="ARABINAN ENDO-1,5-ALPHA-L-ARABINOSIDASE A-RELATED"/>
    <property type="match status" value="1"/>
</dbReference>
<evidence type="ECO:0000256" key="8">
    <source>
        <dbReference type="SAM" id="SignalP"/>
    </source>
</evidence>
<dbReference type="CDD" id="cd18616">
    <property type="entry name" value="GH43_ABN-like"/>
    <property type="match status" value="1"/>
</dbReference>
<dbReference type="GO" id="GO:0004553">
    <property type="term" value="F:hydrolase activity, hydrolyzing O-glycosyl compounds"/>
    <property type="evidence" value="ECO:0007669"/>
    <property type="project" value="InterPro"/>
</dbReference>
<dbReference type="PANTHER" id="PTHR43301">
    <property type="entry name" value="ARABINAN ENDO-1,5-ALPHA-L-ARABINOSIDASE"/>
    <property type="match status" value="1"/>
</dbReference>
<dbReference type="InterPro" id="IPR023296">
    <property type="entry name" value="Glyco_hydro_beta-prop_sf"/>
</dbReference>
<protein>
    <submittedName>
        <fullName evidence="9">Beta-xylosidase</fullName>
    </submittedName>
</protein>
<evidence type="ECO:0000313" key="9">
    <source>
        <dbReference type="EMBL" id="MBB3327167.1"/>
    </source>
</evidence>
<keyword evidence="8" id="KW-0732">Signal</keyword>